<dbReference type="InterPro" id="IPR054613">
    <property type="entry name" value="Peptidase_S78_dom"/>
</dbReference>
<dbReference type="RefSeq" id="WP_016455074.1">
    <property type="nucleotide sequence ID" value="NZ_KE150269.1"/>
</dbReference>
<organism evidence="5 6">
    <name type="scientific">Propionimicrobium lymphophilum ACS-093-V-SCH5</name>
    <dbReference type="NCBI Taxonomy" id="883161"/>
    <lineage>
        <taxon>Bacteria</taxon>
        <taxon>Bacillati</taxon>
        <taxon>Actinomycetota</taxon>
        <taxon>Actinomycetes</taxon>
        <taxon>Propionibacteriales</taxon>
        <taxon>Propionibacteriaceae</taxon>
        <taxon>Propionimicrobium</taxon>
    </lineage>
</organism>
<protein>
    <submittedName>
        <fullName evidence="5">HK97 family phage prohead protease</fullName>
    </submittedName>
</protein>
<evidence type="ECO:0000256" key="3">
    <source>
        <dbReference type="ARBA" id="ARBA00022801"/>
    </source>
</evidence>
<dbReference type="GO" id="GO:0006508">
    <property type="term" value="P:proteolysis"/>
    <property type="evidence" value="ECO:0007669"/>
    <property type="project" value="UniProtKB-KW"/>
</dbReference>
<dbReference type="Pfam" id="PF04586">
    <property type="entry name" value="Peptidase_S78"/>
    <property type="match status" value="1"/>
</dbReference>
<keyword evidence="2 5" id="KW-0645">Protease</keyword>
<feature type="domain" description="Prohead serine protease" evidence="4">
    <location>
        <begin position="71"/>
        <end position="156"/>
    </location>
</feature>
<accession>S2WMB4</accession>
<dbReference type="SUPFAM" id="SSF56563">
    <property type="entry name" value="Major capsid protein gp5"/>
    <property type="match status" value="1"/>
</dbReference>
<dbReference type="AlphaFoldDB" id="S2WMB4"/>
<sequence>MTTRQLPLDNDGLFRRTARITRAEEKEDAREFTGIGVPWGQIIEHAFGAETFDRGSVDAEAAKLFDGHETLIGTITASTETDDGFQITGRISDTARGRDAWTLLKDGAIDSLSIGFEPIEYRVDENEVIHWTRVKAREFSLVPFPAYDQATIDPASLRTERKTMHSAATTTDQLTRADLDPINDTLDDLTRQLKRIDANTTTSTSPASQWRSMGEFVKAVAAGDEAAADFHRAYTGATTSDTVMKDTFVGDFVKFVDDHRKLVADFTKGTLPNVGTSIDYVQLGTDTTKVEKQATEGADLPHGKITLVDANAKIETAGGWTELSRQLIERATIPTLNYTMTALGLRYAKYTNTVVANAFASTVASQTASSTPDSNLKMTTTAKADDWLNTIIDAALIFEENGFNLDQLHVSADIFKALANLKDGDRRLMNVYGQGVNQTGEIDARAVSGELARVPVKLLPGRTRTGQAAFSDHAAIQFLESAGAPAQLQDENIINLTKQFSIYGYMSVLIPFPQAILPIKIGG</sequence>
<evidence type="ECO:0000259" key="4">
    <source>
        <dbReference type="Pfam" id="PF04586"/>
    </source>
</evidence>
<dbReference type="GO" id="GO:0008233">
    <property type="term" value="F:peptidase activity"/>
    <property type="evidence" value="ECO:0007669"/>
    <property type="project" value="UniProtKB-KW"/>
</dbReference>
<dbReference type="Pfam" id="PF25209">
    <property type="entry name" value="Phage_capsid_4"/>
    <property type="match status" value="1"/>
</dbReference>
<proteinExistence type="predicted"/>
<dbReference type="OrthoDB" id="3268964at2"/>
<gene>
    <name evidence="5" type="ORF">HMPREF9306_00216</name>
</gene>
<name>S2WMB4_9ACTN</name>
<keyword evidence="1" id="KW-1188">Viral release from host cell</keyword>
<evidence type="ECO:0000256" key="2">
    <source>
        <dbReference type="ARBA" id="ARBA00022670"/>
    </source>
</evidence>
<evidence type="ECO:0000256" key="1">
    <source>
        <dbReference type="ARBA" id="ARBA00022612"/>
    </source>
</evidence>
<reference evidence="5 6" key="1">
    <citation type="submission" date="2013-04" db="EMBL/GenBank/DDBJ databases">
        <title>The Genome Sequence of Propionimicrobium lymphophilum ACS-093-V-SCH5.</title>
        <authorList>
            <consortium name="The Broad Institute Genomics Platform"/>
            <person name="Earl A."/>
            <person name="Ward D."/>
            <person name="Feldgarden M."/>
            <person name="Gevers D."/>
            <person name="Saerens B."/>
            <person name="Vaneechoutte M."/>
            <person name="Walker B."/>
            <person name="Young S."/>
            <person name="Zeng Q."/>
            <person name="Gargeya S."/>
            <person name="Fitzgerald M."/>
            <person name="Haas B."/>
            <person name="Abouelleil A."/>
            <person name="Allen A.W."/>
            <person name="Alvarado L."/>
            <person name="Arachchi H.M."/>
            <person name="Berlin A.M."/>
            <person name="Chapman S.B."/>
            <person name="Gainer-Dewar J."/>
            <person name="Goldberg J."/>
            <person name="Griggs A."/>
            <person name="Gujja S."/>
            <person name="Hansen M."/>
            <person name="Howarth C."/>
            <person name="Imamovic A."/>
            <person name="Ireland A."/>
            <person name="Larimer J."/>
            <person name="McCowan C."/>
            <person name="Murphy C."/>
            <person name="Pearson M."/>
            <person name="Poon T.W."/>
            <person name="Priest M."/>
            <person name="Roberts A."/>
            <person name="Saif S."/>
            <person name="Shea T."/>
            <person name="Sisk P."/>
            <person name="Sykes S."/>
            <person name="Wortman J."/>
            <person name="Nusbaum C."/>
            <person name="Birren B."/>
        </authorList>
    </citation>
    <scope>NUCLEOTIDE SEQUENCE [LARGE SCALE GENOMIC DNA]</scope>
    <source>
        <strain evidence="5 6">ACS-093-V-SCH5</strain>
    </source>
</reference>
<evidence type="ECO:0000313" key="6">
    <source>
        <dbReference type="Proteomes" id="UP000014417"/>
    </source>
</evidence>
<dbReference type="HOGENOM" id="CLU_539543_0_0_11"/>
<dbReference type="EMBL" id="AGZR01000003">
    <property type="protein sequence ID" value="EPD33802.1"/>
    <property type="molecule type" value="Genomic_DNA"/>
</dbReference>
<comment type="caution">
    <text evidence="5">The sequence shown here is derived from an EMBL/GenBank/DDBJ whole genome shotgun (WGS) entry which is preliminary data.</text>
</comment>
<dbReference type="STRING" id="883161.HMPREF9306_00216"/>
<keyword evidence="6" id="KW-1185">Reference proteome</keyword>
<keyword evidence="3" id="KW-0378">Hydrolase</keyword>
<dbReference type="Proteomes" id="UP000014417">
    <property type="component" value="Unassembled WGS sequence"/>
</dbReference>
<dbReference type="PATRIC" id="fig|883161.3.peg.221"/>
<evidence type="ECO:0000313" key="5">
    <source>
        <dbReference type="EMBL" id="EPD33802.1"/>
    </source>
</evidence>